<feature type="domain" description="DUF4806" evidence="2">
    <location>
        <begin position="155"/>
        <end position="247"/>
    </location>
</feature>
<dbReference type="Pfam" id="PF16064">
    <property type="entry name" value="DUF4806"/>
    <property type="match status" value="1"/>
</dbReference>
<dbReference type="EnsemblMetazoa" id="AAEL027247-RA">
    <property type="protein sequence ID" value="AAEL027247-PA"/>
    <property type="gene ID" value="AAEL027247"/>
</dbReference>
<evidence type="ECO:0000259" key="2">
    <source>
        <dbReference type="Pfam" id="PF16064"/>
    </source>
</evidence>
<sequence length="353" mass="39292">MQTNQNQSTGPEPTSAPMNSQIVVDSQDLPDVAPSLLCSASVNQVDETFSTHQTVDHSVYLTTLPFSVNEQQTTDEMQAVATEGESEYVYFQQPTVDMDSVIKAVSGKIEQECSKMQDAILSTMSTMMASFKSDMDVKLAAALRAQAKPSDDDEKFTFSPVSSIEQIHELEKNLADEAYAERFISYMKKLVGYVGDNCNGMNISYTLVDFFFERNVMLKCSWSGASRSSIIKLAIKNCTKILDIFFSIVRSVNITFSRQLLAQFFKQVTRNAKKRSEAKGLRQPTIHRRAKKLNNTRCQADVPPTTTPDGTKSDWSPSTEDESQSNKSSSSDESDSEMLVSKVEESDPRINSC</sequence>
<dbReference type="AlphaFoldDB" id="A0A6I8U8N3"/>
<dbReference type="InParanoid" id="A0A6I8U8N3"/>
<keyword evidence="4" id="KW-1185">Reference proteome</keyword>
<evidence type="ECO:0000256" key="1">
    <source>
        <dbReference type="SAM" id="MobiDB-lite"/>
    </source>
</evidence>
<evidence type="ECO:0000313" key="4">
    <source>
        <dbReference type="Proteomes" id="UP000008820"/>
    </source>
</evidence>
<evidence type="ECO:0000313" key="3">
    <source>
        <dbReference type="EnsemblMetazoa" id="AAEL027247-PA"/>
    </source>
</evidence>
<feature type="compositionally biased region" description="Basic and acidic residues" evidence="1">
    <location>
        <begin position="342"/>
        <end position="353"/>
    </location>
</feature>
<dbReference type="Proteomes" id="UP000008820">
    <property type="component" value="Chromosome 1"/>
</dbReference>
<gene>
    <name evidence="3" type="primary">110676634</name>
</gene>
<name>A0A6I8U8N3_AEDAE</name>
<dbReference type="InterPro" id="IPR032071">
    <property type="entry name" value="DUF4806"/>
</dbReference>
<organism evidence="3 4">
    <name type="scientific">Aedes aegypti</name>
    <name type="common">Yellowfever mosquito</name>
    <name type="synonym">Culex aegypti</name>
    <dbReference type="NCBI Taxonomy" id="7159"/>
    <lineage>
        <taxon>Eukaryota</taxon>
        <taxon>Metazoa</taxon>
        <taxon>Ecdysozoa</taxon>
        <taxon>Arthropoda</taxon>
        <taxon>Hexapoda</taxon>
        <taxon>Insecta</taxon>
        <taxon>Pterygota</taxon>
        <taxon>Neoptera</taxon>
        <taxon>Endopterygota</taxon>
        <taxon>Diptera</taxon>
        <taxon>Nematocera</taxon>
        <taxon>Culicoidea</taxon>
        <taxon>Culicidae</taxon>
        <taxon>Culicinae</taxon>
        <taxon>Aedini</taxon>
        <taxon>Aedes</taxon>
        <taxon>Stegomyia</taxon>
    </lineage>
</organism>
<dbReference type="OrthoDB" id="6282239at2759"/>
<reference evidence="3" key="2">
    <citation type="submission" date="2020-05" db="UniProtKB">
        <authorList>
            <consortium name="EnsemblMetazoa"/>
        </authorList>
    </citation>
    <scope>IDENTIFICATION</scope>
    <source>
        <strain evidence="3">LVP_AGWG</strain>
    </source>
</reference>
<feature type="compositionally biased region" description="Polar residues" evidence="1">
    <location>
        <begin position="307"/>
        <end position="317"/>
    </location>
</feature>
<accession>A0A6I8U8N3</accession>
<protein>
    <recommendedName>
        <fullName evidence="2">DUF4806 domain-containing protein</fullName>
    </recommendedName>
</protein>
<proteinExistence type="predicted"/>
<feature type="compositionally biased region" description="Basic residues" evidence="1">
    <location>
        <begin position="285"/>
        <end position="294"/>
    </location>
</feature>
<feature type="region of interest" description="Disordered" evidence="1">
    <location>
        <begin position="275"/>
        <end position="353"/>
    </location>
</feature>
<reference evidence="3 4" key="1">
    <citation type="submission" date="2017-06" db="EMBL/GenBank/DDBJ databases">
        <title>Aedes aegypti genome working group (AGWG) sequencing and assembly.</title>
        <authorList>
            <consortium name="Aedes aegypti Genome Working Group (AGWG)"/>
            <person name="Matthews B.J."/>
        </authorList>
    </citation>
    <scope>NUCLEOTIDE SEQUENCE [LARGE SCALE GENOMIC DNA]</scope>
    <source>
        <strain evidence="3 4">LVP_AGWG</strain>
    </source>
</reference>